<comment type="subcellular location">
    <subcellularLocation>
        <location evidence="6">Cell membrane</location>
        <topology evidence="6">Multi-pass membrane protein</topology>
    </subcellularLocation>
    <subcellularLocation>
        <location evidence="1">Membrane</location>
    </subcellularLocation>
</comment>
<keyword evidence="3 6" id="KW-0812">Transmembrane</keyword>
<dbReference type="EMBL" id="DXFZ01000091">
    <property type="protein sequence ID" value="HIW96311.1"/>
    <property type="molecule type" value="Genomic_DNA"/>
</dbReference>
<evidence type="ECO:0000256" key="1">
    <source>
        <dbReference type="ARBA" id="ARBA00004370"/>
    </source>
</evidence>
<keyword evidence="5 6" id="KW-0472">Membrane</keyword>
<name>A0A9D1S120_9CORY</name>
<dbReference type="Proteomes" id="UP000824189">
    <property type="component" value="Unassembled WGS sequence"/>
</dbReference>
<comment type="caution">
    <text evidence="8">The sequence shown here is derived from an EMBL/GenBank/DDBJ whole genome shotgun (WGS) entry which is preliminary data.</text>
</comment>
<keyword evidence="6" id="KW-1003">Cell membrane</keyword>
<feature type="transmembrane region" description="Helical" evidence="6">
    <location>
        <begin position="20"/>
        <end position="46"/>
    </location>
</feature>
<feature type="compositionally biased region" description="Basic and acidic residues" evidence="7">
    <location>
        <begin position="296"/>
        <end position="310"/>
    </location>
</feature>
<organism evidence="8 9">
    <name type="scientific">Candidatus Corynebacterium gallistercoris</name>
    <dbReference type="NCBI Taxonomy" id="2838530"/>
    <lineage>
        <taxon>Bacteria</taxon>
        <taxon>Bacillati</taxon>
        <taxon>Actinomycetota</taxon>
        <taxon>Actinomycetes</taxon>
        <taxon>Mycobacteriales</taxon>
        <taxon>Corynebacteriaceae</taxon>
        <taxon>Corynebacterium</taxon>
    </lineage>
</organism>
<dbReference type="GO" id="GO:0005886">
    <property type="term" value="C:plasma membrane"/>
    <property type="evidence" value="ECO:0007669"/>
    <property type="project" value="UniProtKB-SubCell"/>
</dbReference>
<evidence type="ECO:0000313" key="9">
    <source>
        <dbReference type="Proteomes" id="UP000824189"/>
    </source>
</evidence>
<sequence length="310" mass="34573">MAATGTSEGHQRRRNSWRSFITPGWVITAILVLTFTYFAFTFLAPWQLGKNKDKQDFNQRLEQSLQVDPVPIEDVIGSDGRSPGVEKEWMRVELQGHFLADDQVLLRNRPVNSSPAYQSLTPFALDSGMNVLVNRGWVPAGEGLAPDVPTPPTEYMTITGFIRMNEPKPAAAPAEYDGYTQVTGMNTDLVSEATGVPLAEDYVQIDQSSVEKVGQLNALDLPHLDSGQNLSYGIQWIAFGILAPIGLGWFIFAEVRERRREKQEIAEAAGAGVASPEKQQENKQQKLADRYGGTRSRFEERRGERGKERF</sequence>
<gene>
    <name evidence="8" type="ORF">H9867_07500</name>
</gene>
<dbReference type="AlphaFoldDB" id="A0A9D1S120"/>
<keyword evidence="4 6" id="KW-1133">Transmembrane helix</keyword>
<reference evidence="8" key="1">
    <citation type="journal article" date="2021" name="PeerJ">
        <title>Extensive microbial diversity within the chicken gut microbiome revealed by metagenomics and culture.</title>
        <authorList>
            <person name="Gilroy R."/>
            <person name="Ravi A."/>
            <person name="Getino M."/>
            <person name="Pursley I."/>
            <person name="Horton D.L."/>
            <person name="Alikhan N.F."/>
            <person name="Baker D."/>
            <person name="Gharbi K."/>
            <person name="Hall N."/>
            <person name="Watson M."/>
            <person name="Adriaenssens E.M."/>
            <person name="Foster-Nyarko E."/>
            <person name="Jarju S."/>
            <person name="Secka A."/>
            <person name="Antonio M."/>
            <person name="Oren A."/>
            <person name="Chaudhuri R.R."/>
            <person name="La Ragione R."/>
            <person name="Hildebrand F."/>
            <person name="Pallen M.J."/>
        </authorList>
    </citation>
    <scope>NUCLEOTIDE SEQUENCE</scope>
    <source>
        <strain evidence="8">4376</strain>
    </source>
</reference>
<reference evidence="8" key="2">
    <citation type="submission" date="2021-04" db="EMBL/GenBank/DDBJ databases">
        <authorList>
            <person name="Gilroy R."/>
        </authorList>
    </citation>
    <scope>NUCLEOTIDE SEQUENCE</scope>
    <source>
        <strain evidence="8">4376</strain>
    </source>
</reference>
<dbReference type="PANTHER" id="PTHR23427:SF2">
    <property type="entry name" value="SURFEIT LOCUS PROTEIN 1"/>
    <property type="match status" value="1"/>
</dbReference>
<protein>
    <recommendedName>
        <fullName evidence="6">SURF1-like protein</fullName>
    </recommendedName>
</protein>
<dbReference type="InterPro" id="IPR002994">
    <property type="entry name" value="Surf1/Shy1"/>
</dbReference>
<dbReference type="CDD" id="cd06662">
    <property type="entry name" value="SURF1"/>
    <property type="match status" value="1"/>
</dbReference>
<evidence type="ECO:0000256" key="5">
    <source>
        <dbReference type="ARBA" id="ARBA00023136"/>
    </source>
</evidence>
<feature type="region of interest" description="Disordered" evidence="7">
    <location>
        <begin position="263"/>
        <end position="310"/>
    </location>
</feature>
<feature type="transmembrane region" description="Helical" evidence="6">
    <location>
        <begin position="232"/>
        <end position="252"/>
    </location>
</feature>
<dbReference type="PROSITE" id="PS50895">
    <property type="entry name" value="SURF1"/>
    <property type="match status" value="1"/>
</dbReference>
<evidence type="ECO:0000256" key="6">
    <source>
        <dbReference type="RuleBase" id="RU363076"/>
    </source>
</evidence>
<evidence type="ECO:0000256" key="3">
    <source>
        <dbReference type="ARBA" id="ARBA00022692"/>
    </source>
</evidence>
<evidence type="ECO:0000313" key="8">
    <source>
        <dbReference type="EMBL" id="HIW96311.1"/>
    </source>
</evidence>
<evidence type="ECO:0000256" key="2">
    <source>
        <dbReference type="ARBA" id="ARBA00007165"/>
    </source>
</evidence>
<evidence type="ECO:0000256" key="4">
    <source>
        <dbReference type="ARBA" id="ARBA00022989"/>
    </source>
</evidence>
<accession>A0A9D1S120</accession>
<feature type="compositionally biased region" description="Basic and acidic residues" evidence="7">
    <location>
        <begin position="278"/>
        <end position="289"/>
    </location>
</feature>
<evidence type="ECO:0000256" key="7">
    <source>
        <dbReference type="SAM" id="MobiDB-lite"/>
    </source>
</evidence>
<comment type="similarity">
    <text evidence="2 6">Belongs to the SURF1 family.</text>
</comment>
<proteinExistence type="inferred from homology"/>
<dbReference type="Pfam" id="PF02104">
    <property type="entry name" value="SURF1"/>
    <property type="match status" value="1"/>
</dbReference>
<dbReference type="InterPro" id="IPR045214">
    <property type="entry name" value="Surf1/Surf4"/>
</dbReference>
<dbReference type="PANTHER" id="PTHR23427">
    <property type="entry name" value="SURFEIT LOCUS PROTEIN"/>
    <property type="match status" value="1"/>
</dbReference>